<organism evidence="1 2">
    <name type="scientific">Necator americanus</name>
    <name type="common">Human hookworm</name>
    <dbReference type="NCBI Taxonomy" id="51031"/>
    <lineage>
        <taxon>Eukaryota</taxon>
        <taxon>Metazoa</taxon>
        <taxon>Ecdysozoa</taxon>
        <taxon>Nematoda</taxon>
        <taxon>Chromadorea</taxon>
        <taxon>Rhabditida</taxon>
        <taxon>Rhabditina</taxon>
        <taxon>Rhabditomorpha</taxon>
        <taxon>Strongyloidea</taxon>
        <taxon>Ancylostomatidae</taxon>
        <taxon>Bunostominae</taxon>
        <taxon>Necator</taxon>
    </lineage>
</organism>
<name>A0ABR1EEW8_NECAM</name>
<proteinExistence type="predicted"/>
<accession>A0ABR1EEW8</accession>
<reference evidence="1 2" key="1">
    <citation type="submission" date="2023-08" db="EMBL/GenBank/DDBJ databases">
        <title>A Necator americanus chromosomal reference genome.</title>
        <authorList>
            <person name="Ilik V."/>
            <person name="Petrzelkova K.J."/>
            <person name="Pardy F."/>
            <person name="Fuh T."/>
            <person name="Niatou-Singa F.S."/>
            <person name="Gouil Q."/>
            <person name="Baker L."/>
            <person name="Ritchie M.E."/>
            <person name="Jex A.R."/>
            <person name="Gazzola D."/>
            <person name="Li H."/>
            <person name="Toshio Fujiwara R."/>
            <person name="Zhan B."/>
            <person name="Aroian R.V."/>
            <person name="Pafco B."/>
            <person name="Schwarz E.M."/>
        </authorList>
    </citation>
    <scope>NUCLEOTIDE SEQUENCE [LARGE SCALE GENOMIC DNA]</scope>
    <source>
        <strain evidence="1 2">Aroian</strain>
        <tissue evidence="1">Whole animal</tissue>
    </source>
</reference>
<keyword evidence="2" id="KW-1185">Reference proteome</keyword>
<evidence type="ECO:0000313" key="2">
    <source>
        <dbReference type="Proteomes" id="UP001303046"/>
    </source>
</evidence>
<gene>
    <name evidence="1" type="primary">Necator_chrX.g22501</name>
    <name evidence="1" type="ORF">RB195_022338</name>
</gene>
<dbReference type="EMBL" id="JAVFWL010000006">
    <property type="protein sequence ID" value="KAK6761234.1"/>
    <property type="molecule type" value="Genomic_DNA"/>
</dbReference>
<dbReference type="Proteomes" id="UP001303046">
    <property type="component" value="Unassembled WGS sequence"/>
</dbReference>
<evidence type="ECO:0000313" key="1">
    <source>
        <dbReference type="EMBL" id="KAK6761234.1"/>
    </source>
</evidence>
<protein>
    <submittedName>
        <fullName evidence="1">Uncharacterized protein</fullName>
    </submittedName>
</protein>
<sequence>MPPGRKRKFCTEVVKGDLRTLGVDKQRTKRCDEIRDLRDVTKSVNQQLKCTMACALQKGVIQCLQIVSAKVFDDAFDRDPCSLDPKCIPQDRYSDKVNRIAYEMACENELCGFIGDGIHKLNPIATANRTEEGQTAIRAARGTFPEAELEGSAFHFAQAWNRMAKELGLKASPHESENAHASKSLLKRGEMRRQKIDDAMESFKEKWKSRSDISTIAITTFCQRMARFVTEKTMTCLI</sequence>
<comment type="caution">
    <text evidence="1">The sequence shown here is derived from an EMBL/GenBank/DDBJ whole genome shotgun (WGS) entry which is preliminary data.</text>
</comment>